<dbReference type="RefSeq" id="WP_093796411.1">
    <property type="nucleotide sequence ID" value="NZ_CP155571.1"/>
</dbReference>
<evidence type="ECO:0000313" key="2">
    <source>
        <dbReference type="EMBL" id="XFO73316.1"/>
    </source>
</evidence>
<feature type="region of interest" description="Disordered" evidence="1">
    <location>
        <begin position="43"/>
        <end position="64"/>
    </location>
</feature>
<keyword evidence="3" id="KW-1185">Reference proteome</keyword>
<gene>
    <name evidence="2" type="ORF">SPACI_034020</name>
</gene>
<organism evidence="2 3">
    <name type="scientific">Sporomusa acidovorans (strain ATCC 49682 / DSM 3132 / Mol)</name>
    <dbReference type="NCBI Taxonomy" id="1123286"/>
    <lineage>
        <taxon>Bacteria</taxon>
        <taxon>Bacillati</taxon>
        <taxon>Bacillota</taxon>
        <taxon>Negativicutes</taxon>
        <taxon>Selenomonadales</taxon>
        <taxon>Sporomusaceae</taxon>
        <taxon>Sporomusa</taxon>
    </lineage>
</organism>
<dbReference type="Proteomes" id="UP000216052">
    <property type="component" value="Chromosome"/>
</dbReference>
<protein>
    <submittedName>
        <fullName evidence="2">Uncharacterized protein</fullName>
    </submittedName>
</protein>
<sequence length="279" mass="30489">MKTKQRLSWKADNHSAPPALSLAPLSASPAVRELEKLLRREAAPLRPALPPPGAASVRPVKPGEGPDLPAIVRFARRHSERLRVDNRPLPAGQLVKAFNKIAGAFRRDDLFRGHVGFPDLYQRALLQLSRCDLQVNLGAAARGGMADRSLAAFWRSYFRVKPAVGAIDYLATVETAAVLALFSADADLFTDDGPAWPAGDRAGLFAKAWEFFAVKGYLAFAGQAGETFTLSPYALTRVLRQFCWFIDNFHQVNQQGYAYTPPLSCEVVSQVDNPADVTG</sequence>
<proteinExistence type="predicted"/>
<reference evidence="2" key="1">
    <citation type="submission" date="2024-05" db="EMBL/GenBank/DDBJ databases">
        <title>Isolation and characterization of Sporomusa carbonis sp. nov., a carboxydotrophic hydrogenogen in the genus of Sporomusa isolated from a charcoal burning pile.</title>
        <authorList>
            <person name="Boeer T."/>
            <person name="Rosenbaum F."/>
            <person name="Eysell L."/>
            <person name="Mueller V."/>
            <person name="Daniel R."/>
            <person name="Poehlein A."/>
        </authorList>
    </citation>
    <scope>NUCLEOTIDE SEQUENCE [LARGE SCALE GENOMIC DNA]</scope>
    <source>
        <strain evidence="2">DSM 3132</strain>
    </source>
</reference>
<feature type="region of interest" description="Disordered" evidence="1">
    <location>
        <begin position="1"/>
        <end position="22"/>
    </location>
</feature>
<name>A0ABZ3J5Y9_SPOA4</name>
<accession>A0ABZ3J5Y9</accession>
<evidence type="ECO:0000256" key="1">
    <source>
        <dbReference type="SAM" id="MobiDB-lite"/>
    </source>
</evidence>
<dbReference type="EMBL" id="CP155571">
    <property type="protein sequence ID" value="XFO73316.1"/>
    <property type="molecule type" value="Genomic_DNA"/>
</dbReference>
<evidence type="ECO:0000313" key="3">
    <source>
        <dbReference type="Proteomes" id="UP000216052"/>
    </source>
</evidence>